<comment type="similarity">
    <text evidence="5">Belongs to the RimM family.</text>
</comment>
<keyword evidence="1 5" id="KW-0963">Cytoplasm</keyword>
<organism evidence="8 9">
    <name type="scientific">Candidatus Merdivicinus excrementipullorum</name>
    <dbReference type="NCBI Taxonomy" id="2840867"/>
    <lineage>
        <taxon>Bacteria</taxon>
        <taxon>Bacillati</taxon>
        <taxon>Bacillota</taxon>
        <taxon>Clostridia</taxon>
        <taxon>Eubacteriales</taxon>
        <taxon>Oscillospiraceae</taxon>
        <taxon>Oscillospiraceae incertae sedis</taxon>
        <taxon>Candidatus Merdivicinus</taxon>
    </lineage>
</organism>
<dbReference type="NCBIfam" id="TIGR02273">
    <property type="entry name" value="16S_RimM"/>
    <property type="match status" value="1"/>
</dbReference>
<dbReference type="Gene3D" id="2.40.30.60">
    <property type="entry name" value="RimM"/>
    <property type="match status" value="1"/>
</dbReference>
<dbReference type="InterPro" id="IPR011961">
    <property type="entry name" value="RimM"/>
</dbReference>
<dbReference type="Proteomes" id="UP000824002">
    <property type="component" value="Unassembled WGS sequence"/>
</dbReference>
<dbReference type="GO" id="GO:0006364">
    <property type="term" value="P:rRNA processing"/>
    <property type="evidence" value="ECO:0007669"/>
    <property type="project" value="UniProtKB-UniRule"/>
</dbReference>
<evidence type="ECO:0000256" key="5">
    <source>
        <dbReference type="HAMAP-Rule" id="MF_00014"/>
    </source>
</evidence>
<dbReference type="EMBL" id="DVJP01000039">
    <property type="protein sequence ID" value="HIS76327.1"/>
    <property type="molecule type" value="Genomic_DNA"/>
</dbReference>
<keyword evidence="4 5" id="KW-0143">Chaperone</keyword>
<evidence type="ECO:0000256" key="2">
    <source>
        <dbReference type="ARBA" id="ARBA00022517"/>
    </source>
</evidence>
<comment type="subcellular location">
    <subcellularLocation>
        <location evidence="5">Cytoplasm</location>
    </subcellularLocation>
</comment>
<dbReference type="SUPFAM" id="SSF50346">
    <property type="entry name" value="PRC-barrel domain"/>
    <property type="match status" value="1"/>
</dbReference>
<feature type="domain" description="RimM N-terminal" evidence="6">
    <location>
        <begin position="8"/>
        <end position="85"/>
    </location>
</feature>
<protein>
    <recommendedName>
        <fullName evidence="5">Ribosome maturation factor RimM</fullName>
    </recommendedName>
</protein>
<keyword evidence="2 5" id="KW-0690">Ribosome biogenesis</keyword>
<accession>A0A9D1K023</accession>
<feature type="domain" description="Ribosome maturation factor RimM PRC barrel" evidence="7">
    <location>
        <begin position="97"/>
        <end position="164"/>
    </location>
</feature>
<dbReference type="Pfam" id="PF24986">
    <property type="entry name" value="PRC_RimM"/>
    <property type="match status" value="1"/>
</dbReference>
<dbReference type="InterPro" id="IPR036976">
    <property type="entry name" value="RimM_N_sf"/>
</dbReference>
<dbReference type="HAMAP" id="MF_00014">
    <property type="entry name" value="Ribosome_mat_RimM"/>
    <property type="match status" value="1"/>
</dbReference>
<dbReference type="InterPro" id="IPR009000">
    <property type="entry name" value="Transl_B-barrel_sf"/>
</dbReference>
<proteinExistence type="inferred from homology"/>
<keyword evidence="3 5" id="KW-0698">rRNA processing</keyword>
<dbReference type="InterPro" id="IPR056792">
    <property type="entry name" value="PRC_RimM"/>
</dbReference>
<gene>
    <name evidence="5 8" type="primary">rimM</name>
    <name evidence="8" type="ORF">IAB51_05880</name>
</gene>
<dbReference type="GO" id="GO:0043022">
    <property type="term" value="F:ribosome binding"/>
    <property type="evidence" value="ECO:0007669"/>
    <property type="project" value="InterPro"/>
</dbReference>
<evidence type="ECO:0000259" key="6">
    <source>
        <dbReference type="Pfam" id="PF01782"/>
    </source>
</evidence>
<comment type="function">
    <text evidence="5">An accessory protein needed during the final step in the assembly of 30S ribosomal subunit, possibly for assembly of the head region. Essential for efficient processing of 16S rRNA. May be needed both before and after RbfA during the maturation of 16S rRNA. It has affinity for free ribosomal 30S subunits but not for 70S ribosomes.</text>
</comment>
<evidence type="ECO:0000256" key="4">
    <source>
        <dbReference type="ARBA" id="ARBA00023186"/>
    </source>
</evidence>
<evidence type="ECO:0000256" key="1">
    <source>
        <dbReference type="ARBA" id="ARBA00022490"/>
    </source>
</evidence>
<dbReference type="PANTHER" id="PTHR33692:SF1">
    <property type="entry name" value="RIBOSOME MATURATION FACTOR RIMM"/>
    <property type="match status" value="1"/>
</dbReference>
<name>A0A9D1K023_9FIRM</name>
<dbReference type="GO" id="GO:0005840">
    <property type="term" value="C:ribosome"/>
    <property type="evidence" value="ECO:0007669"/>
    <property type="project" value="InterPro"/>
</dbReference>
<comment type="subunit">
    <text evidence="5">Binds ribosomal protein uS19.</text>
</comment>
<dbReference type="AlphaFoldDB" id="A0A9D1K023"/>
<comment type="caution">
    <text evidence="8">The sequence shown here is derived from an EMBL/GenBank/DDBJ whole genome shotgun (WGS) entry which is preliminary data.</text>
</comment>
<dbReference type="GO" id="GO:0042274">
    <property type="term" value="P:ribosomal small subunit biogenesis"/>
    <property type="evidence" value="ECO:0007669"/>
    <property type="project" value="UniProtKB-UniRule"/>
</dbReference>
<sequence>MSADKLEIGKIVAIHALKGEMRVQPWCDTPAFAVKFKRMFLDGEEYKVQSARPHKNIVIVKLQGIDTPELAQKQINKILYVDRSDIKLSKGTYFIADLIGLKVVDADDESLVYGELTDVSQTGANDVYHILFADGKTRYIPAIPQVVKMTDLENGVMKIKPLDGLFDD</sequence>
<dbReference type="InterPro" id="IPR002676">
    <property type="entry name" value="RimM_N"/>
</dbReference>
<dbReference type="Gene3D" id="2.30.30.240">
    <property type="entry name" value="PRC-barrel domain"/>
    <property type="match status" value="1"/>
</dbReference>
<evidence type="ECO:0000259" key="7">
    <source>
        <dbReference type="Pfam" id="PF24986"/>
    </source>
</evidence>
<dbReference type="SUPFAM" id="SSF50447">
    <property type="entry name" value="Translation proteins"/>
    <property type="match status" value="1"/>
</dbReference>
<dbReference type="GO" id="GO:0005737">
    <property type="term" value="C:cytoplasm"/>
    <property type="evidence" value="ECO:0007669"/>
    <property type="project" value="UniProtKB-SubCell"/>
</dbReference>
<dbReference type="InterPro" id="IPR011033">
    <property type="entry name" value="PRC_barrel-like_sf"/>
</dbReference>
<dbReference type="PANTHER" id="PTHR33692">
    <property type="entry name" value="RIBOSOME MATURATION FACTOR RIMM"/>
    <property type="match status" value="1"/>
</dbReference>
<evidence type="ECO:0000313" key="8">
    <source>
        <dbReference type="EMBL" id="HIS76327.1"/>
    </source>
</evidence>
<comment type="domain">
    <text evidence="5">The PRC barrel domain binds ribosomal protein uS19.</text>
</comment>
<evidence type="ECO:0000313" key="9">
    <source>
        <dbReference type="Proteomes" id="UP000824002"/>
    </source>
</evidence>
<reference evidence="8" key="1">
    <citation type="submission" date="2020-10" db="EMBL/GenBank/DDBJ databases">
        <authorList>
            <person name="Gilroy R."/>
        </authorList>
    </citation>
    <scope>NUCLEOTIDE SEQUENCE</scope>
    <source>
        <strain evidence="8">CHK199-13235</strain>
    </source>
</reference>
<dbReference type="Pfam" id="PF01782">
    <property type="entry name" value="RimM"/>
    <property type="match status" value="1"/>
</dbReference>
<reference evidence="8" key="2">
    <citation type="journal article" date="2021" name="PeerJ">
        <title>Extensive microbial diversity within the chicken gut microbiome revealed by metagenomics and culture.</title>
        <authorList>
            <person name="Gilroy R."/>
            <person name="Ravi A."/>
            <person name="Getino M."/>
            <person name="Pursley I."/>
            <person name="Horton D.L."/>
            <person name="Alikhan N.F."/>
            <person name="Baker D."/>
            <person name="Gharbi K."/>
            <person name="Hall N."/>
            <person name="Watson M."/>
            <person name="Adriaenssens E.M."/>
            <person name="Foster-Nyarko E."/>
            <person name="Jarju S."/>
            <person name="Secka A."/>
            <person name="Antonio M."/>
            <person name="Oren A."/>
            <person name="Chaudhuri R.R."/>
            <person name="La Ragione R."/>
            <person name="Hildebrand F."/>
            <person name="Pallen M.J."/>
        </authorList>
    </citation>
    <scope>NUCLEOTIDE SEQUENCE</scope>
    <source>
        <strain evidence="8">CHK199-13235</strain>
    </source>
</reference>
<evidence type="ECO:0000256" key="3">
    <source>
        <dbReference type="ARBA" id="ARBA00022552"/>
    </source>
</evidence>